<dbReference type="EMBL" id="OIVN01006380">
    <property type="protein sequence ID" value="SPD31805.1"/>
    <property type="molecule type" value="Genomic_DNA"/>
</dbReference>
<sequence length="161" mass="17559">MGWVSTRPALPIPVIKKPVQKPVYRPASSVSTGTSLTRLDSVDSTASQFKKKLISASREEMENLVLDDPLNNGKSFSNYRSAMLSLSDTHHPLSSLILVNSAESDPLLLPPPYRDLQNPNVPESSYIEPPAYADVIFSPFDGDTVSDVNGVESPSRNSEKT</sequence>
<organism evidence="1">
    <name type="scientific">Fagus sylvatica</name>
    <name type="common">Beechnut</name>
    <dbReference type="NCBI Taxonomy" id="28930"/>
    <lineage>
        <taxon>Eukaryota</taxon>
        <taxon>Viridiplantae</taxon>
        <taxon>Streptophyta</taxon>
        <taxon>Embryophyta</taxon>
        <taxon>Tracheophyta</taxon>
        <taxon>Spermatophyta</taxon>
        <taxon>Magnoliopsida</taxon>
        <taxon>eudicotyledons</taxon>
        <taxon>Gunneridae</taxon>
        <taxon>Pentapetalae</taxon>
        <taxon>rosids</taxon>
        <taxon>fabids</taxon>
        <taxon>Fagales</taxon>
        <taxon>Fagaceae</taxon>
        <taxon>Fagus</taxon>
    </lineage>
</organism>
<evidence type="ECO:0000313" key="1">
    <source>
        <dbReference type="EMBL" id="SPD31805.1"/>
    </source>
</evidence>
<protein>
    <submittedName>
        <fullName evidence="1">Uncharacterized protein</fullName>
    </submittedName>
</protein>
<reference evidence="1" key="1">
    <citation type="submission" date="2018-02" db="EMBL/GenBank/DDBJ databases">
        <authorList>
            <person name="Cohen D.B."/>
            <person name="Kent A.D."/>
        </authorList>
    </citation>
    <scope>NUCLEOTIDE SEQUENCE</scope>
</reference>
<dbReference type="AlphaFoldDB" id="A0A2N9J5C7"/>
<dbReference type="PANTHER" id="PTHR46757">
    <property type="entry name" value="SORTING NEXIN-RELATED"/>
    <property type="match status" value="1"/>
</dbReference>
<dbReference type="InterPro" id="IPR044279">
    <property type="entry name" value="SNX2A/B"/>
</dbReference>
<dbReference type="PANTHER" id="PTHR46757:SF11">
    <property type="entry name" value="SORTING NEXIN 2A"/>
    <property type="match status" value="1"/>
</dbReference>
<proteinExistence type="predicted"/>
<gene>
    <name evidence="1" type="ORF">FSB_LOCUS59687</name>
</gene>
<name>A0A2N9J5C7_FAGSY</name>
<accession>A0A2N9J5C7</accession>